<dbReference type="InterPro" id="IPR046109">
    <property type="entry name" value="DUF6046"/>
</dbReference>
<reference evidence="2" key="1">
    <citation type="journal article" date="2021" name="Proc. Natl. Acad. Sci. U.S.A.">
        <title>A Catalog of Tens of Thousands of Viruses from Human Metagenomes Reveals Hidden Associations with Chronic Diseases.</title>
        <authorList>
            <person name="Tisza M.J."/>
            <person name="Buck C.B."/>
        </authorList>
    </citation>
    <scope>NUCLEOTIDE SEQUENCE</scope>
    <source>
        <strain evidence="2">Ct1Js5</strain>
    </source>
</reference>
<name>A0A8S5M9A6_9CAUD</name>
<proteinExistence type="predicted"/>
<evidence type="ECO:0000313" key="2">
    <source>
        <dbReference type="EMBL" id="DAD78830.1"/>
    </source>
</evidence>
<dbReference type="Pfam" id="PF19512">
    <property type="entry name" value="DUF6046"/>
    <property type="match status" value="1"/>
</dbReference>
<organism evidence="2">
    <name type="scientific">Myoviridae sp. ct1Js5</name>
    <dbReference type="NCBI Taxonomy" id="2826601"/>
    <lineage>
        <taxon>Viruses</taxon>
        <taxon>Duplodnaviria</taxon>
        <taxon>Heunggongvirae</taxon>
        <taxon>Uroviricota</taxon>
        <taxon>Caudoviricetes</taxon>
    </lineage>
</organism>
<accession>A0A8S5M9A6</accession>
<feature type="domain" description="DUF6046" evidence="1">
    <location>
        <begin position="72"/>
        <end position="200"/>
    </location>
</feature>
<dbReference type="EMBL" id="BK014852">
    <property type="protein sequence ID" value="DAD78830.1"/>
    <property type="molecule type" value="Genomic_DNA"/>
</dbReference>
<sequence>MIHFNFQPQPETIAKTVALNLAFRFGMQAGKPLEVKKFDGEFVATSDLENRPWLTSLRMSTHHEGERYSLLFPEVIISITQQRNIVTTPLQGRDGTIKEYISNGDYNITLDLAITDYENEPNEQADEAFLLPKQDYPLSQLETLRKLLTTPEAVEVESDFLYAFGIKSAVVTSFSLQQETHSNRQSVQIQMLSDEPYEIKQIQQDEYVKISK</sequence>
<protein>
    <recommendedName>
        <fullName evidence="1">DUF6046 domain-containing protein</fullName>
    </recommendedName>
</protein>
<evidence type="ECO:0000259" key="1">
    <source>
        <dbReference type="Pfam" id="PF19512"/>
    </source>
</evidence>